<dbReference type="InterPro" id="IPR013785">
    <property type="entry name" value="Aldolase_TIM"/>
</dbReference>
<evidence type="ECO:0000256" key="4">
    <source>
        <dbReference type="ARBA" id="ARBA00023270"/>
    </source>
</evidence>
<accession>A0ABU2FYT2</accession>
<evidence type="ECO:0000313" key="6">
    <source>
        <dbReference type="Proteomes" id="UP001254813"/>
    </source>
</evidence>
<keyword evidence="4" id="KW-0704">Schiff base</keyword>
<evidence type="ECO:0000256" key="1">
    <source>
        <dbReference type="ARBA" id="ARBA00001864"/>
    </source>
</evidence>
<dbReference type="GO" id="GO:0003855">
    <property type="term" value="F:3-dehydroquinate dehydratase activity"/>
    <property type="evidence" value="ECO:0007669"/>
    <property type="project" value="UniProtKB-EC"/>
</dbReference>
<sequence length="233" mass="24790">MDVDECRLVGVTDDLGAAADADALADYVEFRLGSAENPRAQLSNYTEAVPLVLSPRAATREGDALDPDEVASIAAAAPPGTVETVEIEAAHAADRPDVLERLRELGVQLLISSYDEEKTPPRGELKRTIAECRKYGDLVKIVVRVEDEGDALTLLECLNDASKDGVSVAGYGSGAAGRHTRVISAFYGSRLVYAPIRPDECSGEISLKQLGNVLDTITNTNGIECESELADSL</sequence>
<dbReference type="Pfam" id="PF01487">
    <property type="entry name" value="DHquinase_I"/>
    <property type="match status" value="1"/>
</dbReference>
<comment type="catalytic activity">
    <reaction evidence="1">
        <text>3-dehydroquinate = 3-dehydroshikimate + H2O</text>
        <dbReference type="Rhea" id="RHEA:21096"/>
        <dbReference type="ChEBI" id="CHEBI:15377"/>
        <dbReference type="ChEBI" id="CHEBI:16630"/>
        <dbReference type="ChEBI" id="CHEBI:32364"/>
        <dbReference type="EC" id="4.2.1.10"/>
    </reaction>
</comment>
<proteinExistence type="predicted"/>
<gene>
    <name evidence="5" type="ORF">NDI79_05820</name>
</gene>
<dbReference type="Gene3D" id="3.20.20.70">
    <property type="entry name" value="Aldolase class I"/>
    <property type="match status" value="1"/>
</dbReference>
<reference evidence="5 6" key="1">
    <citation type="submission" date="2022-06" db="EMBL/GenBank/DDBJ databases">
        <title>Halogeometricum sp. a new haloarchaeum isolate from saline soil.</title>
        <authorList>
            <person name="Strakova D."/>
            <person name="Galisteo C."/>
            <person name="Sanchez-Porro C."/>
            <person name="Ventosa A."/>
        </authorList>
    </citation>
    <scope>NUCLEOTIDE SEQUENCE [LARGE SCALE GENOMIC DNA]</scope>
    <source>
        <strain evidence="6">S3BR25-2</strain>
    </source>
</reference>
<dbReference type="RefSeq" id="WP_310927497.1">
    <property type="nucleotide sequence ID" value="NZ_JAMQOQ010000001.1"/>
</dbReference>
<protein>
    <recommendedName>
        <fullName evidence="2">3-dehydroquinate dehydratase</fullName>
        <ecNumber evidence="2">4.2.1.10</ecNumber>
    </recommendedName>
</protein>
<evidence type="ECO:0000313" key="5">
    <source>
        <dbReference type="EMBL" id="MDS0293688.1"/>
    </source>
</evidence>
<dbReference type="InterPro" id="IPR001381">
    <property type="entry name" value="DHquinase_I"/>
</dbReference>
<keyword evidence="6" id="KW-1185">Reference proteome</keyword>
<comment type="caution">
    <text evidence="5">The sequence shown here is derived from an EMBL/GenBank/DDBJ whole genome shotgun (WGS) entry which is preliminary data.</text>
</comment>
<name>A0ABU2FYT2_9EURY</name>
<dbReference type="PANTHER" id="PTHR43699">
    <property type="entry name" value="3-DEHYDROQUINATE DEHYDRATASE"/>
    <property type="match status" value="1"/>
</dbReference>
<dbReference type="PANTHER" id="PTHR43699:SF1">
    <property type="entry name" value="3-DEHYDROQUINATE DEHYDRATASE"/>
    <property type="match status" value="1"/>
</dbReference>
<keyword evidence="3 5" id="KW-0456">Lyase</keyword>
<dbReference type="Proteomes" id="UP001254813">
    <property type="component" value="Unassembled WGS sequence"/>
</dbReference>
<dbReference type="InterPro" id="IPR050146">
    <property type="entry name" value="Type-I_3-dehydroquinase"/>
</dbReference>
<evidence type="ECO:0000256" key="2">
    <source>
        <dbReference type="ARBA" id="ARBA00012060"/>
    </source>
</evidence>
<dbReference type="SUPFAM" id="SSF51569">
    <property type="entry name" value="Aldolase"/>
    <property type="match status" value="1"/>
</dbReference>
<dbReference type="EMBL" id="JAMQOQ010000001">
    <property type="protein sequence ID" value="MDS0293688.1"/>
    <property type="molecule type" value="Genomic_DNA"/>
</dbReference>
<dbReference type="EC" id="4.2.1.10" evidence="2"/>
<evidence type="ECO:0000256" key="3">
    <source>
        <dbReference type="ARBA" id="ARBA00023239"/>
    </source>
</evidence>
<organism evidence="5 6">
    <name type="scientific">Halogeometricum luteum</name>
    <dbReference type="NCBI Taxonomy" id="2950537"/>
    <lineage>
        <taxon>Archaea</taxon>
        <taxon>Methanobacteriati</taxon>
        <taxon>Methanobacteriota</taxon>
        <taxon>Stenosarchaea group</taxon>
        <taxon>Halobacteria</taxon>
        <taxon>Halobacteriales</taxon>
        <taxon>Haloferacaceae</taxon>
        <taxon>Halogeometricum</taxon>
    </lineage>
</organism>